<comment type="subcellular location">
    <subcellularLocation>
        <location evidence="1">Cytoplasm</location>
    </subcellularLocation>
</comment>
<dbReference type="EC" id="3.5.1.14" evidence="3"/>
<feature type="binding site" evidence="10">
    <location>
        <position position="156"/>
    </location>
    <ligand>
        <name>Zn(2+)</name>
        <dbReference type="ChEBI" id="CHEBI:29105"/>
        <label>2</label>
    </ligand>
</feature>
<dbReference type="Gene3D" id="1.10.150.900">
    <property type="match status" value="1"/>
</dbReference>
<feature type="active site" description="Proton acceptor" evidence="9">
    <location>
        <position position="155"/>
    </location>
</feature>
<evidence type="ECO:0000256" key="4">
    <source>
        <dbReference type="ARBA" id="ARBA00022490"/>
    </source>
</evidence>
<evidence type="ECO:0000313" key="13">
    <source>
        <dbReference type="RefSeq" id="XP_022100131.1"/>
    </source>
</evidence>
<dbReference type="PANTHER" id="PTHR45892">
    <property type="entry name" value="AMINOACYLASE-1"/>
    <property type="match status" value="1"/>
</dbReference>
<dbReference type="InterPro" id="IPR001261">
    <property type="entry name" value="ArgE/DapE_CS"/>
</dbReference>
<dbReference type="PROSITE" id="PS00759">
    <property type="entry name" value="ARGE_DAPE_CPG2_2"/>
    <property type="match status" value="1"/>
</dbReference>
<evidence type="ECO:0000256" key="8">
    <source>
        <dbReference type="ARBA" id="ARBA00029656"/>
    </source>
</evidence>
<dbReference type="RefSeq" id="XP_022100142.1">
    <property type="nucleotide sequence ID" value="XM_022244450.1"/>
</dbReference>
<protein>
    <recommendedName>
        <fullName evidence="3">N-acyl-aliphatic-L-amino acid amidohydrolase</fullName>
        <ecNumber evidence="3">3.5.1.14</ecNumber>
    </recommendedName>
    <alternativeName>
        <fullName evidence="8">N-acyl-L-amino-acid amidohydrolase</fullName>
    </alternativeName>
</protein>
<dbReference type="GO" id="GO:0004046">
    <property type="term" value="F:aminoacylase activity"/>
    <property type="evidence" value="ECO:0007669"/>
    <property type="project" value="UniProtKB-EC"/>
</dbReference>
<dbReference type="OrthoDB" id="3064516at2759"/>
<evidence type="ECO:0000256" key="1">
    <source>
        <dbReference type="ARBA" id="ARBA00004496"/>
    </source>
</evidence>
<evidence type="ECO:0000256" key="6">
    <source>
        <dbReference type="ARBA" id="ARBA00022801"/>
    </source>
</evidence>
<feature type="binding site" evidence="10">
    <location>
        <position position="121"/>
    </location>
    <ligand>
        <name>Zn(2+)</name>
        <dbReference type="ChEBI" id="CHEBI:29105"/>
        <label>1</label>
    </ligand>
</feature>
<name>A0A8B7Z5A4_ACAPL</name>
<accession>A0A8B7Z5A4</accession>
<evidence type="ECO:0000313" key="14">
    <source>
        <dbReference type="RefSeq" id="XP_022100142.1"/>
    </source>
</evidence>
<evidence type="ECO:0000259" key="11">
    <source>
        <dbReference type="Pfam" id="PF07687"/>
    </source>
</evidence>
<dbReference type="RefSeq" id="XP_022100131.1">
    <property type="nucleotide sequence ID" value="XM_022244439.1"/>
</dbReference>
<keyword evidence="5 10" id="KW-0479">Metal-binding</keyword>
<organism evidence="12 14">
    <name type="scientific">Acanthaster planci</name>
    <name type="common">Crown-of-thorns starfish</name>
    <dbReference type="NCBI Taxonomy" id="133434"/>
    <lineage>
        <taxon>Eukaryota</taxon>
        <taxon>Metazoa</taxon>
        <taxon>Echinodermata</taxon>
        <taxon>Eleutherozoa</taxon>
        <taxon>Asterozoa</taxon>
        <taxon>Asteroidea</taxon>
        <taxon>Valvatacea</taxon>
        <taxon>Valvatida</taxon>
        <taxon>Acanthasteridae</taxon>
        <taxon>Acanthaster</taxon>
    </lineage>
</organism>
<dbReference type="GO" id="GO:0005737">
    <property type="term" value="C:cytoplasm"/>
    <property type="evidence" value="ECO:0007669"/>
    <property type="project" value="UniProtKB-SubCell"/>
</dbReference>
<dbReference type="InterPro" id="IPR011650">
    <property type="entry name" value="Peptidase_M20_dimer"/>
</dbReference>
<comment type="cofactor">
    <cofactor evidence="10">
        <name>Zn(2+)</name>
        <dbReference type="ChEBI" id="CHEBI:29105"/>
    </cofactor>
    <text evidence="10">Binds 2 Zn(2+) ions per subunit.</text>
</comment>
<dbReference type="Gene3D" id="3.30.70.360">
    <property type="match status" value="1"/>
</dbReference>
<dbReference type="GeneID" id="110984341"/>
<gene>
    <name evidence="13 14" type="primary">LOC110984341</name>
</gene>
<dbReference type="CDD" id="cd05646">
    <property type="entry name" value="M20_AcylaseI_like"/>
    <property type="match status" value="1"/>
</dbReference>
<dbReference type="AlphaFoldDB" id="A0A8B7Z5A4"/>
<keyword evidence="6" id="KW-0378">Hydrolase</keyword>
<dbReference type="Proteomes" id="UP000694845">
    <property type="component" value="Unplaced"/>
</dbReference>
<keyword evidence="4" id="KW-0963">Cytoplasm</keyword>
<keyword evidence="12" id="KW-1185">Reference proteome</keyword>
<dbReference type="FunFam" id="3.40.630.10:FF:000019">
    <property type="entry name" value="Aminoacylase 1"/>
    <property type="match status" value="1"/>
</dbReference>
<feature type="binding site" evidence="10">
    <location>
        <position position="121"/>
    </location>
    <ligand>
        <name>Zn(2+)</name>
        <dbReference type="ChEBI" id="CHEBI:29105"/>
        <label>2</label>
    </ligand>
</feature>
<dbReference type="Pfam" id="PF07687">
    <property type="entry name" value="M20_dimer"/>
    <property type="match status" value="1"/>
</dbReference>
<evidence type="ECO:0000256" key="10">
    <source>
        <dbReference type="PIRSR" id="PIRSR036696-2"/>
    </source>
</evidence>
<dbReference type="FunFam" id="3.30.70.360:FF:000005">
    <property type="entry name" value="Putative Aminoacylase-1"/>
    <property type="match status" value="1"/>
</dbReference>
<feature type="binding site" evidence="10">
    <location>
        <position position="183"/>
    </location>
    <ligand>
        <name>Zn(2+)</name>
        <dbReference type="ChEBI" id="CHEBI:29105"/>
        <label>1</label>
    </ligand>
</feature>
<dbReference type="PANTHER" id="PTHR45892:SF1">
    <property type="entry name" value="AMINOACYLASE-1"/>
    <property type="match status" value="1"/>
</dbReference>
<comment type="similarity">
    <text evidence="2">Belongs to the peptidase M20A family.</text>
</comment>
<dbReference type="GO" id="GO:0046872">
    <property type="term" value="F:metal ion binding"/>
    <property type="evidence" value="ECO:0007669"/>
    <property type="project" value="UniProtKB-KW"/>
</dbReference>
<evidence type="ECO:0000256" key="5">
    <source>
        <dbReference type="ARBA" id="ARBA00022723"/>
    </source>
</evidence>
<dbReference type="InterPro" id="IPR002933">
    <property type="entry name" value="Peptidase_M20"/>
</dbReference>
<dbReference type="FunFam" id="1.10.150.900:FF:000001">
    <property type="entry name" value="Aminoacylase-1, putative"/>
    <property type="match status" value="1"/>
</dbReference>
<dbReference type="Pfam" id="PF01546">
    <property type="entry name" value="Peptidase_M20"/>
    <property type="match status" value="1"/>
</dbReference>
<keyword evidence="7 10" id="KW-0862">Zinc</keyword>
<feature type="domain" description="Peptidase M20 dimerisation" evidence="11">
    <location>
        <begin position="197"/>
        <end position="304"/>
    </location>
</feature>
<dbReference type="NCBIfam" id="TIGR01880">
    <property type="entry name" value="Ac-peptdase-euk"/>
    <property type="match status" value="1"/>
</dbReference>
<reference evidence="13 14" key="1">
    <citation type="submission" date="2025-04" db="UniProtKB">
        <authorList>
            <consortium name="RefSeq"/>
        </authorList>
    </citation>
    <scope>IDENTIFICATION</scope>
</reference>
<dbReference type="InterPro" id="IPR010159">
    <property type="entry name" value="N-acyl_aa_amidohydrolase"/>
</dbReference>
<evidence type="ECO:0000256" key="3">
    <source>
        <dbReference type="ARBA" id="ARBA00011913"/>
    </source>
</evidence>
<dbReference type="Gene3D" id="3.40.630.10">
    <property type="entry name" value="Zn peptidases"/>
    <property type="match status" value="1"/>
</dbReference>
<dbReference type="SUPFAM" id="SSF55031">
    <property type="entry name" value="Bacterial exopeptidase dimerisation domain"/>
    <property type="match status" value="1"/>
</dbReference>
<evidence type="ECO:0000256" key="7">
    <source>
        <dbReference type="ARBA" id="ARBA00022833"/>
    </source>
</evidence>
<feature type="binding site" evidence="10">
    <location>
        <position position="88"/>
    </location>
    <ligand>
        <name>Zn(2+)</name>
        <dbReference type="ChEBI" id="CHEBI:29105"/>
        <label>1</label>
    </ligand>
</feature>
<dbReference type="InterPro" id="IPR052083">
    <property type="entry name" value="Aminoacylase-1_M20A"/>
</dbReference>
<dbReference type="KEGG" id="aplc:110984341"/>
<feature type="active site" evidence="9">
    <location>
        <position position="90"/>
    </location>
</feature>
<dbReference type="GO" id="GO:0006520">
    <property type="term" value="P:amino acid metabolic process"/>
    <property type="evidence" value="ECO:0007669"/>
    <property type="project" value="InterPro"/>
</dbReference>
<feature type="binding site" evidence="10">
    <location>
        <position position="378"/>
    </location>
    <ligand>
        <name>Zn(2+)</name>
        <dbReference type="ChEBI" id="CHEBI:29105"/>
        <label>2</label>
    </ligand>
</feature>
<sequence>MSPTPAPQENAKKAKTEDQAVSNFREYLRIKTVHPEPDYAGALLFLQRMATELGLPYEIVEVHPGKDVFIMTWEGRNPALKSVILNSHTDVVPVYEDLWKCDAFEAVKYENGDIYARGTQDMKSVGIQYIEAVRRLIAAGVKPLRTIHLTFMPDEEVGGIQGMMKFLDHPSFLRLNMGFGLDEGLANPTNKCTVFYGERAPWWLEVKCEGNPGHGSRFIENTAAEKLQKVINSFLAFREEEKAKMVGCATLGDVTSTNLTIVKGGIGHNVVPSEFHATFDIRVSPGTDMKELEEKIAKWTREAGEGVTYHFVQKNDVHITELGDKNVWWKAFEGACKDQGVGLEIEVFPAATDSRFLRAAGYPCLGFSPMNNTPILLHDNNEFLNEEVFLTGIQIYEGIIAALGNVPANEQDQDGM</sequence>
<proteinExistence type="inferred from homology"/>
<evidence type="ECO:0000256" key="9">
    <source>
        <dbReference type="PIRSR" id="PIRSR036696-1"/>
    </source>
</evidence>
<evidence type="ECO:0000256" key="2">
    <source>
        <dbReference type="ARBA" id="ARBA00006247"/>
    </source>
</evidence>
<dbReference type="PIRSF" id="PIRSF036696">
    <property type="entry name" value="ACY-1"/>
    <property type="match status" value="1"/>
</dbReference>
<dbReference type="SUPFAM" id="SSF53187">
    <property type="entry name" value="Zn-dependent exopeptidases"/>
    <property type="match status" value="1"/>
</dbReference>
<evidence type="ECO:0000313" key="12">
    <source>
        <dbReference type="Proteomes" id="UP000694845"/>
    </source>
</evidence>
<dbReference type="InterPro" id="IPR036264">
    <property type="entry name" value="Bact_exopeptidase_dim_dom"/>
</dbReference>